<feature type="domain" description="GRF-type" evidence="7">
    <location>
        <begin position="20"/>
        <end position="68"/>
    </location>
</feature>
<feature type="coiled-coil region" evidence="5">
    <location>
        <begin position="87"/>
        <end position="114"/>
    </location>
</feature>
<dbReference type="PANTHER" id="PTHR33248">
    <property type="entry name" value="ZINC ION-BINDING PROTEIN"/>
    <property type="match status" value="1"/>
</dbReference>
<protein>
    <submittedName>
        <fullName evidence="9">Uncharacterized protein At1g43920, Chloroplastic-like</fullName>
    </submittedName>
</protein>
<name>A0ABM1RKU7_CAMSA</name>
<keyword evidence="6" id="KW-1133">Transmembrane helix</keyword>
<dbReference type="PROSITE" id="PS51999">
    <property type="entry name" value="ZF_GRF"/>
    <property type="match status" value="1"/>
</dbReference>
<accession>A0ABM1RKU7</accession>
<reference evidence="8" key="1">
    <citation type="journal article" date="2014" name="Nat. Commun.">
        <title>The emerging biofuel crop Camelina sativa retains a highly undifferentiated hexaploid genome structure.</title>
        <authorList>
            <person name="Kagale S."/>
            <person name="Koh C."/>
            <person name="Nixon J."/>
            <person name="Bollina V."/>
            <person name="Clarke W.E."/>
            <person name="Tuteja R."/>
            <person name="Spillane C."/>
            <person name="Robinson S.J."/>
            <person name="Links M.G."/>
            <person name="Clarke C."/>
            <person name="Higgins E.E."/>
            <person name="Huebert T."/>
            <person name="Sharpe A.G."/>
            <person name="Parkin I.A."/>
        </authorList>
    </citation>
    <scope>NUCLEOTIDE SEQUENCE [LARGE SCALE GENOMIC DNA]</scope>
    <source>
        <strain evidence="8">cv. DH55</strain>
    </source>
</reference>
<keyword evidence="2 4" id="KW-0863">Zinc-finger</keyword>
<evidence type="ECO:0000256" key="3">
    <source>
        <dbReference type="ARBA" id="ARBA00022833"/>
    </source>
</evidence>
<feature type="transmembrane region" description="Helical" evidence="6">
    <location>
        <begin position="120"/>
        <end position="141"/>
    </location>
</feature>
<evidence type="ECO:0000256" key="5">
    <source>
        <dbReference type="SAM" id="Coils"/>
    </source>
</evidence>
<evidence type="ECO:0000256" key="6">
    <source>
        <dbReference type="SAM" id="Phobius"/>
    </source>
</evidence>
<dbReference type="RefSeq" id="XP_019099635.1">
    <property type="nucleotide sequence ID" value="XM_019244090.1"/>
</dbReference>
<keyword evidence="3" id="KW-0862">Zinc</keyword>
<dbReference type="InterPro" id="IPR010666">
    <property type="entry name" value="Znf_GRF"/>
</dbReference>
<evidence type="ECO:0000313" key="9">
    <source>
        <dbReference type="RefSeq" id="XP_019099635.1"/>
    </source>
</evidence>
<proteinExistence type="predicted"/>
<keyword evidence="1" id="KW-0479">Metal-binding</keyword>
<keyword evidence="5" id="KW-0175">Coiled coil</keyword>
<gene>
    <name evidence="9" type="primary">LOC109132469</name>
</gene>
<keyword evidence="6" id="KW-0472">Membrane</keyword>
<evidence type="ECO:0000313" key="8">
    <source>
        <dbReference type="Proteomes" id="UP000694864"/>
    </source>
</evidence>
<evidence type="ECO:0000256" key="2">
    <source>
        <dbReference type="ARBA" id="ARBA00022771"/>
    </source>
</evidence>
<keyword evidence="8" id="KW-1185">Reference proteome</keyword>
<evidence type="ECO:0000256" key="1">
    <source>
        <dbReference type="ARBA" id="ARBA00022723"/>
    </source>
</evidence>
<evidence type="ECO:0000256" key="4">
    <source>
        <dbReference type="PROSITE-ProRule" id="PRU01343"/>
    </source>
</evidence>
<sequence>MSSSSETSVIIGDRGLPSKCVCGERVSKFTSKTQDNPGRPFFRCISKRDASSWTSKRDGHLFKWVEDAIYEEVEDALPKLGIMANEIVKAKAEIHELNVAMQELKEDAMQRKRDICKLKLLWKMCFLWLCVITIFIVYLMFVHVMTLPCRDNLVVLEEAVSNLPFLLAWLGGLPRLPFLHGGGKTPNLFILGHSD</sequence>
<organism evidence="8 9">
    <name type="scientific">Camelina sativa</name>
    <name type="common">False flax</name>
    <name type="synonym">Myagrum sativum</name>
    <dbReference type="NCBI Taxonomy" id="90675"/>
    <lineage>
        <taxon>Eukaryota</taxon>
        <taxon>Viridiplantae</taxon>
        <taxon>Streptophyta</taxon>
        <taxon>Embryophyta</taxon>
        <taxon>Tracheophyta</taxon>
        <taxon>Spermatophyta</taxon>
        <taxon>Magnoliopsida</taxon>
        <taxon>eudicotyledons</taxon>
        <taxon>Gunneridae</taxon>
        <taxon>Pentapetalae</taxon>
        <taxon>rosids</taxon>
        <taxon>malvids</taxon>
        <taxon>Brassicales</taxon>
        <taxon>Brassicaceae</taxon>
        <taxon>Camelineae</taxon>
        <taxon>Camelina</taxon>
    </lineage>
</organism>
<dbReference type="GeneID" id="109132469"/>
<reference evidence="9" key="2">
    <citation type="submission" date="2025-08" db="UniProtKB">
        <authorList>
            <consortium name="RefSeq"/>
        </authorList>
    </citation>
    <scope>IDENTIFICATION</scope>
    <source>
        <tissue evidence="9">Leaf</tissue>
    </source>
</reference>
<keyword evidence="6" id="KW-0812">Transmembrane</keyword>
<dbReference type="Proteomes" id="UP000694864">
    <property type="component" value="Chromosome 4"/>
</dbReference>
<evidence type="ECO:0000259" key="7">
    <source>
        <dbReference type="PROSITE" id="PS51999"/>
    </source>
</evidence>